<evidence type="ECO:0000256" key="3">
    <source>
        <dbReference type="ARBA" id="ARBA00022801"/>
    </source>
</evidence>
<dbReference type="Gene3D" id="2.60.40.1180">
    <property type="entry name" value="Golgi alpha-mannosidase II"/>
    <property type="match status" value="1"/>
</dbReference>
<dbReference type="InterPro" id="IPR013780">
    <property type="entry name" value="Glyco_hydro_b"/>
</dbReference>
<feature type="domain" description="Glycosyl hydrolase family 30 beta sandwich" evidence="7">
    <location>
        <begin position="390"/>
        <end position="479"/>
    </location>
</feature>
<dbReference type="GO" id="GO:0004348">
    <property type="term" value="F:glucosylceramidase activity"/>
    <property type="evidence" value="ECO:0007669"/>
    <property type="project" value="InterPro"/>
</dbReference>
<evidence type="ECO:0000259" key="6">
    <source>
        <dbReference type="Pfam" id="PF02055"/>
    </source>
</evidence>
<accession>A0A3N2PU40</accession>
<dbReference type="GO" id="GO:0016020">
    <property type="term" value="C:membrane"/>
    <property type="evidence" value="ECO:0007669"/>
    <property type="project" value="GOC"/>
</dbReference>
<feature type="chain" id="PRO_5018127482" evidence="5">
    <location>
        <begin position="20"/>
        <end position="486"/>
    </location>
</feature>
<evidence type="ECO:0000313" key="8">
    <source>
        <dbReference type="EMBL" id="ROT38033.1"/>
    </source>
</evidence>
<dbReference type="SUPFAM" id="SSF51011">
    <property type="entry name" value="Glycosyl hydrolase domain"/>
    <property type="match status" value="1"/>
</dbReference>
<evidence type="ECO:0000313" key="9">
    <source>
        <dbReference type="Proteomes" id="UP000272025"/>
    </source>
</evidence>
<keyword evidence="9" id="KW-1185">Reference proteome</keyword>
<sequence>MRSASLIAAVASLAPLAAARPLDDCPANETVVTEIEIRPDIKHQQIEGFGFSGAFQRAQLLLNVTDQVQQELLDLIYNRETGIGFSILRNGIGSSNSSYNDWMNTILPESPGSPDGEFNYVWDEYDSGQLFLAKKAVEYGVERIYANAWSAPGFMKNNADDANGGLLCGVPGSFDGNSACEHDWRQAYADYLVKYIQIYAAEGIKISDVAWLNEPDLTTSYASMRSNAEQVADFLPILHKTLEDAGLDVGISCCEQTGWQATQQMVSQIQALGVEHLLTTWAGHEYTSPIDAPLDTSLSVWQSEYCDLNDRWTAAWDSGVSRGDGYRWASILHRALTVGNVNAYLWWLVVQDEATNDNNNEKLIMVEDGEYFLSKRTWAFAHYSRYIRPDAYRVETRGGDLSASAFENKDGSLVVVILNPHYHDETVSLELISCRHRNKGWGKVTAWLTDEDHDIEEVEVEVDEDGYVKAELPARGLITFRAVAEE</sequence>
<dbReference type="Pfam" id="PF02055">
    <property type="entry name" value="Glyco_hydro_30"/>
    <property type="match status" value="1"/>
</dbReference>
<dbReference type="EMBL" id="ML119056">
    <property type="protein sequence ID" value="ROT38033.1"/>
    <property type="molecule type" value="Genomic_DNA"/>
</dbReference>
<dbReference type="Pfam" id="PF17189">
    <property type="entry name" value="Glyco_hydro_30C"/>
    <property type="match status" value="1"/>
</dbReference>
<dbReference type="GO" id="GO:0006680">
    <property type="term" value="P:glucosylceramide catabolic process"/>
    <property type="evidence" value="ECO:0007669"/>
    <property type="project" value="TreeGrafter"/>
</dbReference>
<dbReference type="PANTHER" id="PTHR11069:SF23">
    <property type="entry name" value="LYSOSOMAL ACID GLUCOSYLCERAMIDASE"/>
    <property type="match status" value="1"/>
</dbReference>
<dbReference type="GeneID" id="39580550"/>
<evidence type="ECO:0000256" key="5">
    <source>
        <dbReference type="SAM" id="SignalP"/>
    </source>
</evidence>
<keyword evidence="3 4" id="KW-0378">Hydrolase</keyword>
<dbReference type="AlphaFoldDB" id="A0A3N2PU40"/>
<keyword evidence="4" id="KW-0326">Glycosidase</keyword>
<reference evidence="8 9" key="1">
    <citation type="journal article" date="2018" name="Mol. Ecol.">
        <title>The obligate alkalophilic soda-lake fungus Sodiomyces alkalinus has shifted to a protein diet.</title>
        <authorList>
            <person name="Grum-Grzhimaylo A.A."/>
            <person name="Falkoski D.L."/>
            <person name="van den Heuvel J."/>
            <person name="Valero-Jimenez C.A."/>
            <person name="Min B."/>
            <person name="Choi I.G."/>
            <person name="Lipzen A."/>
            <person name="Daum C.G."/>
            <person name="Aanen D.K."/>
            <person name="Tsang A."/>
            <person name="Henrissat B."/>
            <person name="Bilanenko E.N."/>
            <person name="de Vries R.P."/>
            <person name="van Kan J.A.L."/>
            <person name="Grigoriev I.V."/>
            <person name="Debets A.J.M."/>
        </authorList>
    </citation>
    <scope>NUCLEOTIDE SEQUENCE [LARGE SCALE GENOMIC DNA]</scope>
    <source>
        <strain evidence="8 9">F11</strain>
    </source>
</reference>
<comment type="similarity">
    <text evidence="1 4">Belongs to the glycosyl hydrolase 30 family.</text>
</comment>
<feature type="domain" description="Glycosyl hydrolase family 30 TIM-barrel" evidence="6">
    <location>
        <begin position="47"/>
        <end position="224"/>
    </location>
</feature>
<keyword evidence="2 5" id="KW-0732">Signal</keyword>
<evidence type="ECO:0000256" key="2">
    <source>
        <dbReference type="ARBA" id="ARBA00022729"/>
    </source>
</evidence>
<dbReference type="Gene3D" id="3.20.20.80">
    <property type="entry name" value="Glycosidases"/>
    <property type="match status" value="1"/>
</dbReference>
<evidence type="ECO:0000256" key="1">
    <source>
        <dbReference type="ARBA" id="ARBA00005382"/>
    </source>
</evidence>
<protein>
    <submittedName>
        <fullName evidence="8">Cellulosome enzyme</fullName>
    </submittedName>
</protein>
<dbReference type="InterPro" id="IPR033452">
    <property type="entry name" value="GH30_C"/>
</dbReference>
<dbReference type="SUPFAM" id="SSF51445">
    <property type="entry name" value="(Trans)glycosidases"/>
    <property type="match status" value="1"/>
</dbReference>
<evidence type="ECO:0000259" key="7">
    <source>
        <dbReference type="Pfam" id="PF17189"/>
    </source>
</evidence>
<dbReference type="InterPro" id="IPR033453">
    <property type="entry name" value="Glyco_hydro_30_TIM-barrel"/>
</dbReference>
<dbReference type="Proteomes" id="UP000272025">
    <property type="component" value="Unassembled WGS sequence"/>
</dbReference>
<dbReference type="PANTHER" id="PTHR11069">
    <property type="entry name" value="GLUCOSYLCERAMIDASE"/>
    <property type="match status" value="1"/>
</dbReference>
<gene>
    <name evidence="8" type="ORF">SODALDRAFT_333796</name>
</gene>
<evidence type="ECO:0000256" key="4">
    <source>
        <dbReference type="RuleBase" id="RU361188"/>
    </source>
</evidence>
<proteinExistence type="inferred from homology"/>
<dbReference type="InterPro" id="IPR001139">
    <property type="entry name" value="Glyco_hydro_30"/>
</dbReference>
<feature type="signal peptide" evidence="5">
    <location>
        <begin position="1"/>
        <end position="19"/>
    </location>
</feature>
<dbReference type="RefSeq" id="XP_028465839.1">
    <property type="nucleotide sequence ID" value="XM_028612072.1"/>
</dbReference>
<dbReference type="InterPro" id="IPR017853">
    <property type="entry name" value="GH"/>
</dbReference>
<name>A0A3N2PU40_SODAK</name>
<organism evidence="8 9">
    <name type="scientific">Sodiomyces alkalinus (strain CBS 110278 / VKM F-3762 / F11)</name>
    <name type="common">Alkaliphilic filamentous fungus</name>
    <dbReference type="NCBI Taxonomy" id="1314773"/>
    <lineage>
        <taxon>Eukaryota</taxon>
        <taxon>Fungi</taxon>
        <taxon>Dikarya</taxon>
        <taxon>Ascomycota</taxon>
        <taxon>Pezizomycotina</taxon>
        <taxon>Sordariomycetes</taxon>
        <taxon>Hypocreomycetidae</taxon>
        <taxon>Glomerellales</taxon>
        <taxon>Plectosphaerellaceae</taxon>
        <taxon>Sodiomyces</taxon>
    </lineage>
</organism>
<dbReference type="STRING" id="1314773.A0A3N2PU40"/>
<dbReference type="OrthoDB" id="2012278at2759"/>